<feature type="domain" description="Gcp-like" evidence="1">
    <location>
        <begin position="2"/>
        <end position="60"/>
    </location>
</feature>
<dbReference type="PANTHER" id="PTHR11735:SF6">
    <property type="entry name" value="TRNA N6-ADENOSINE THREONYLCARBAMOYLTRANSFERASE, MITOCHONDRIAL"/>
    <property type="match status" value="1"/>
</dbReference>
<dbReference type="InterPro" id="IPR043129">
    <property type="entry name" value="ATPase_NBD"/>
</dbReference>
<organism evidence="2">
    <name type="scientific">hydrothermal vent metagenome</name>
    <dbReference type="NCBI Taxonomy" id="652676"/>
    <lineage>
        <taxon>unclassified sequences</taxon>
        <taxon>metagenomes</taxon>
        <taxon>ecological metagenomes</taxon>
    </lineage>
</organism>
<sequence>MIKCRRALEQTQYSTLVVSGGVSANQSLRQVLDEMGKKLDAKVFYPRQEFCTDNGAMIAFAGHLRLSKGQISTGSEIIVKPRWSLEDLEAV</sequence>
<dbReference type="EMBL" id="FPHT01000161">
    <property type="protein sequence ID" value="SFV81233.1"/>
    <property type="molecule type" value="Genomic_DNA"/>
</dbReference>
<name>A0A1W1DIN2_9ZZZZ</name>
<dbReference type="InterPro" id="IPR000905">
    <property type="entry name" value="Gcp-like_dom"/>
</dbReference>
<reference evidence="2" key="1">
    <citation type="submission" date="2016-10" db="EMBL/GenBank/DDBJ databases">
        <authorList>
            <person name="de Groot N.N."/>
        </authorList>
    </citation>
    <scope>NUCLEOTIDE SEQUENCE</scope>
</reference>
<dbReference type="Pfam" id="PF00814">
    <property type="entry name" value="TsaD"/>
    <property type="match status" value="1"/>
</dbReference>
<accession>A0A1W1DIN2</accession>
<evidence type="ECO:0000313" key="2">
    <source>
        <dbReference type="EMBL" id="SFV81233.1"/>
    </source>
</evidence>
<evidence type="ECO:0000259" key="1">
    <source>
        <dbReference type="Pfam" id="PF00814"/>
    </source>
</evidence>
<gene>
    <name evidence="2" type="ORF">MNB_SUP05-12-505</name>
</gene>
<dbReference type="PANTHER" id="PTHR11735">
    <property type="entry name" value="TRNA N6-ADENOSINE THREONYLCARBAMOYLTRANSFERASE"/>
    <property type="match status" value="1"/>
</dbReference>
<dbReference type="AlphaFoldDB" id="A0A1W1DIN2"/>
<protein>
    <submittedName>
        <fullName evidence="2">TsaD/Kae1/Qri7 protein, required for threonylcarbamoyladenosine t(6)A37 formation in tRNA</fullName>
    </submittedName>
</protein>
<dbReference type="Gene3D" id="3.30.420.40">
    <property type="match status" value="2"/>
</dbReference>
<proteinExistence type="predicted"/>
<dbReference type="SUPFAM" id="SSF53067">
    <property type="entry name" value="Actin-like ATPase domain"/>
    <property type="match status" value="1"/>
</dbReference>